<feature type="region of interest" description="Disordered" evidence="1">
    <location>
        <begin position="217"/>
        <end position="266"/>
    </location>
</feature>
<dbReference type="STRING" id="1314773.A0A3N2Q5Z7"/>
<feature type="compositionally biased region" description="Low complexity" evidence="1">
    <location>
        <begin position="178"/>
        <end position="190"/>
    </location>
</feature>
<gene>
    <name evidence="2" type="ORF">SODALDRAFT_326328</name>
</gene>
<dbReference type="EMBL" id="ML119051">
    <property type="protein sequence ID" value="ROT42160.1"/>
    <property type="molecule type" value="Genomic_DNA"/>
</dbReference>
<protein>
    <submittedName>
        <fullName evidence="2">Uncharacterized protein</fullName>
    </submittedName>
</protein>
<keyword evidence="3" id="KW-1185">Reference proteome</keyword>
<evidence type="ECO:0000256" key="1">
    <source>
        <dbReference type="SAM" id="MobiDB-lite"/>
    </source>
</evidence>
<feature type="compositionally biased region" description="Basic and acidic residues" evidence="1">
    <location>
        <begin position="218"/>
        <end position="228"/>
    </location>
</feature>
<feature type="compositionally biased region" description="Basic and acidic residues" evidence="1">
    <location>
        <begin position="123"/>
        <end position="138"/>
    </location>
</feature>
<reference evidence="2 3" key="1">
    <citation type="journal article" date="2018" name="Mol. Ecol.">
        <title>The obligate alkalophilic soda-lake fungus Sodiomyces alkalinus has shifted to a protein diet.</title>
        <authorList>
            <person name="Grum-Grzhimaylo A.A."/>
            <person name="Falkoski D.L."/>
            <person name="van den Heuvel J."/>
            <person name="Valero-Jimenez C.A."/>
            <person name="Min B."/>
            <person name="Choi I.G."/>
            <person name="Lipzen A."/>
            <person name="Daum C.G."/>
            <person name="Aanen D.K."/>
            <person name="Tsang A."/>
            <person name="Henrissat B."/>
            <person name="Bilanenko E.N."/>
            <person name="de Vries R.P."/>
            <person name="van Kan J.A.L."/>
            <person name="Grigoriev I.V."/>
            <person name="Debets A.J.M."/>
        </authorList>
    </citation>
    <scope>NUCLEOTIDE SEQUENCE [LARGE SCALE GENOMIC DNA]</scope>
    <source>
        <strain evidence="2 3">F11</strain>
    </source>
</reference>
<organism evidence="2 3">
    <name type="scientific">Sodiomyces alkalinus (strain CBS 110278 / VKM F-3762 / F11)</name>
    <name type="common">Alkaliphilic filamentous fungus</name>
    <dbReference type="NCBI Taxonomy" id="1314773"/>
    <lineage>
        <taxon>Eukaryota</taxon>
        <taxon>Fungi</taxon>
        <taxon>Dikarya</taxon>
        <taxon>Ascomycota</taxon>
        <taxon>Pezizomycotina</taxon>
        <taxon>Sordariomycetes</taxon>
        <taxon>Hypocreomycetidae</taxon>
        <taxon>Glomerellales</taxon>
        <taxon>Plectosphaerellaceae</taxon>
        <taxon>Sodiomyces</taxon>
    </lineage>
</organism>
<evidence type="ECO:0000313" key="2">
    <source>
        <dbReference type="EMBL" id="ROT42160.1"/>
    </source>
</evidence>
<evidence type="ECO:0000313" key="3">
    <source>
        <dbReference type="Proteomes" id="UP000272025"/>
    </source>
</evidence>
<name>A0A3N2Q5Z7_SODAK</name>
<dbReference type="RefSeq" id="XP_028469966.1">
    <property type="nucleotide sequence ID" value="XM_028610139.1"/>
</dbReference>
<dbReference type="AlphaFoldDB" id="A0A3N2Q5Z7"/>
<dbReference type="GeneID" id="39578617"/>
<proteinExistence type="predicted"/>
<dbReference type="Proteomes" id="UP000272025">
    <property type="component" value="Unassembled WGS sequence"/>
</dbReference>
<feature type="region of interest" description="Disordered" evidence="1">
    <location>
        <begin position="98"/>
        <end position="190"/>
    </location>
</feature>
<accession>A0A3N2Q5Z7</accession>
<sequence length="292" mass="32599">MLHCCCVRWNARRASLEPWCNQTRREERRRRRAARCARAAERRAAVKASVRRFFRRVFCRAGLEDEEKEAERQRVLEDGHVPGAPTWRWVPISRPGQFNQVNAPPAELFSVGSGVDEEEEEEDHRHVLDRPRSIRDSESITLVGTEGSESGRDSYEEGEDDADDEKGHSLPESDDGASESGSESSVSDMSTTMEVDLARFRAVTVVVSNMVAAGEGMMRMREREREQQDAQSRNGWSRPLSPASSLPGYTSDDGLPPAYADTTHHGAAAELPDAVISNGFRYVPGGVWSPRP</sequence>